<dbReference type="CDD" id="cd02209">
    <property type="entry name" value="cupin_XRE_C"/>
    <property type="match status" value="1"/>
</dbReference>
<name>A0ABW5N0J5_9FLAO</name>
<protein>
    <submittedName>
        <fullName evidence="2">Cupin domain-containing protein</fullName>
    </submittedName>
</protein>
<accession>A0ABW5N0J5</accession>
<proteinExistence type="predicted"/>
<reference evidence="3" key="1">
    <citation type="journal article" date="2019" name="Int. J. Syst. Evol. Microbiol.">
        <title>The Global Catalogue of Microorganisms (GCM) 10K type strain sequencing project: providing services to taxonomists for standard genome sequencing and annotation.</title>
        <authorList>
            <consortium name="The Broad Institute Genomics Platform"/>
            <consortium name="The Broad Institute Genome Sequencing Center for Infectious Disease"/>
            <person name="Wu L."/>
            <person name="Ma J."/>
        </authorList>
    </citation>
    <scope>NUCLEOTIDE SEQUENCE [LARGE SCALE GENOMIC DNA]</scope>
    <source>
        <strain evidence="3">KCTC 52368</strain>
    </source>
</reference>
<dbReference type="RefSeq" id="WP_377768636.1">
    <property type="nucleotide sequence ID" value="NZ_JBHULB010000083.1"/>
</dbReference>
<dbReference type="InterPro" id="IPR011051">
    <property type="entry name" value="RmlC_Cupin_sf"/>
</dbReference>
<evidence type="ECO:0000313" key="3">
    <source>
        <dbReference type="Proteomes" id="UP001597526"/>
    </source>
</evidence>
<gene>
    <name evidence="2" type="ORF">ACFSQJ_19710</name>
</gene>
<keyword evidence="3" id="KW-1185">Reference proteome</keyword>
<dbReference type="Pfam" id="PF07883">
    <property type="entry name" value="Cupin_2"/>
    <property type="match status" value="1"/>
</dbReference>
<feature type="domain" description="Cupin type-2" evidence="1">
    <location>
        <begin position="229"/>
        <end position="275"/>
    </location>
</feature>
<sequence>MKTIKIFSIIILYGFFTMSISANEICYTNSDCKTKKSFQTKLKEEVHKIIVSYVNDYKNDRHASKKRVIGIEVPEVDGAWTVTVTGQRLPSKNWEVNLKEGLPKIPTYAYSIELETLKAIYNGKINALTAQGKAFGSDYTPMSVREINAYEPSTDDDHHLNAFSFHFWTKGFPEIIPFHEGATRKVHGSNATVFYYEKGLRTAWYSVASGDKVRHDPREQANPFPMMCVMINGTIQGEVDGEHITVSAGNTIFIPANVTHKWWNESDKPAEAILIMFGEGA</sequence>
<evidence type="ECO:0000259" key="1">
    <source>
        <dbReference type="Pfam" id="PF07883"/>
    </source>
</evidence>
<dbReference type="SUPFAM" id="SSF51182">
    <property type="entry name" value="RmlC-like cupins"/>
    <property type="match status" value="1"/>
</dbReference>
<dbReference type="InterPro" id="IPR014710">
    <property type="entry name" value="RmlC-like_jellyroll"/>
</dbReference>
<evidence type="ECO:0000313" key="2">
    <source>
        <dbReference type="EMBL" id="MFD2589160.1"/>
    </source>
</evidence>
<dbReference type="EMBL" id="JBHULB010000083">
    <property type="protein sequence ID" value="MFD2589160.1"/>
    <property type="molecule type" value="Genomic_DNA"/>
</dbReference>
<dbReference type="Proteomes" id="UP001597526">
    <property type="component" value="Unassembled WGS sequence"/>
</dbReference>
<organism evidence="2 3">
    <name type="scientific">Croceitalea marina</name>
    <dbReference type="NCBI Taxonomy" id="1775166"/>
    <lineage>
        <taxon>Bacteria</taxon>
        <taxon>Pseudomonadati</taxon>
        <taxon>Bacteroidota</taxon>
        <taxon>Flavobacteriia</taxon>
        <taxon>Flavobacteriales</taxon>
        <taxon>Flavobacteriaceae</taxon>
        <taxon>Croceitalea</taxon>
    </lineage>
</organism>
<dbReference type="InterPro" id="IPR013096">
    <property type="entry name" value="Cupin_2"/>
</dbReference>
<dbReference type="Gene3D" id="2.60.120.10">
    <property type="entry name" value="Jelly Rolls"/>
    <property type="match status" value="1"/>
</dbReference>
<comment type="caution">
    <text evidence="2">The sequence shown here is derived from an EMBL/GenBank/DDBJ whole genome shotgun (WGS) entry which is preliminary data.</text>
</comment>